<evidence type="ECO:0000256" key="4">
    <source>
        <dbReference type="ARBA" id="ARBA00023172"/>
    </source>
</evidence>
<dbReference type="RefSeq" id="WP_380723077.1">
    <property type="nucleotide sequence ID" value="NZ_JBHSGI010000034.1"/>
</dbReference>
<dbReference type="PANTHER" id="PTHR30349">
    <property type="entry name" value="PHAGE INTEGRASE-RELATED"/>
    <property type="match status" value="1"/>
</dbReference>
<proteinExistence type="inferred from homology"/>
<dbReference type="Proteomes" id="UP001595973">
    <property type="component" value="Unassembled WGS sequence"/>
</dbReference>
<protein>
    <submittedName>
        <fullName evidence="6">Tyrosine-type recombinase/integrase</fullName>
    </submittedName>
</protein>
<organism evidence="6 7">
    <name type="scientific">Seohaeicola nanhaiensis</name>
    <dbReference type="NCBI Taxonomy" id="1387282"/>
    <lineage>
        <taxon>Bacteria</taxon>
        <taxon>Pseudomonadati</taxon>
        <taxon>Pseudomonadota</taxon>
        <taxon>Alphaproteobacteria</taxon>
        <taxon>Rhodobacterales</taxon>
        <taxon>Roseobacteraceae</taxon>
        <taxon>Seohaeicola</taxon>
    </lineage>
</organism>
<dbReference type="Gene3D" id="1.10.443.10">
    <property type="entry name" value="Intergrase catalytic core"/>
    <property type="match status" value="1"/>
</dbReference>
<evidence type="ECO:0000259" key="5">
    <source>
        <dbReference type="PROSITE" id="PS51898"/>
    </source>
</evidence>
<dbReference type="CDD" id="cd00397">
    <property type="entry name" value="DNA_BRE_C"/>
    <property type="match status" value="1"/>
</dbReference>
<dbReference type="InterPro" id="IPR011010">
    <property type="entry name" value="DNA_brk_join_enz"/>
</dbReference>
<sequence>MARKFNEDNERIKRRYMHFLREAKGCDMATVDKAAEAIVRFERSTGFKPFKRFHIDQAISFKQKLTTEKNARTGAPLAKATIDSTLRAIKAFFLWVAGQPGYKSRIAYADAQYFNLNAKDARVAHAQRDTPFPTPEQCRHAFGQMPATTPLQRRDKALFAFLMLTGARDGAVASLRLKHINVVEGCVYQDGRDVNTKFAKTFTTWFFPVDAAYLDTLRDWVGFLRHDQLFGSGDALFPKPLMGLRDGEFACLGLSRGNYGNAGKIRAVIKDAFIGAGLPSFGPHSFRKTLGVLANDHCKTPEQFKAWSLNLGHENIATTLSAYCPVSPQRQGQLIRGMA</sequence>
<reference evidence="7" key="1">
    <citation type="journal article" date="2019" name="Int. J. Syst. Evol. Microbiol.">
        <title>The Global Catalogue of Microorganisms (GCM) 10K type strain sequencing project: providing services to taxonomists for standard genome sequencing and annotation.</title>
        <authorList>
            <consortium name="The Broad Institute Genomics Platform"/>
            <consortium name="The Broad Institute Genome Sequencing Center for Infectious Disease"/>
            <person name="Wu L."/>
            <person name="Ma J."/>
        </authorList>
    </citation>
    <scope>NUCLEOTIDE SEQUENCE [LARGE SCALE GENOMIC DNA]</scope>
    <source>
        <strain evidence="7">CGMCC 4.7283</strain>
    </source>
</reference>
<dbReference type="EMBL" id="JBHSGI010000034">
    <property type="protein sequence ID" value="MFC4671974.1"/>
    <property type="molecule type" value="Genomic_DNA"/>
</dbReference>
<keyword evidence="4" id="KW-0233">DNA recombination</keyword>
<evidence type="ECO:0000313" key="6">
    <source>
        <dbReference type="EMBL" id="MFC4671974.1"/>
    </source>
</evidence>
<comment type="similarity">
    <text evidence="1">Belongs to the 'phage' integrase family.</text>
</comment>
<dbReference type="InterPro" id="IPR013762">
    <property type="entry name" value="Integrase-like_cat_sf"/>
</dbReference>
<accession>A0ABV9KPP5</accession>
<feature type="domain" description="Tyr recombinase" evidence="5">
    <location>
        <begin position="128"/>
        <end position="336"/>
    </location>
</feature>
<gene>
    <name evidence="6" type="ORF">ACFO5X_25725</name>
</gene>
<dbReference type="InterPro" id="IPR002104">
    <property type="entry name" value="Integrase_catalytic"/>
</dbReference>
<dbReference type="PANTHER" id="PTHR30349:SF41">
    <property type="entry name" value="INTEGRASE_RECOMBINASE PROTEIN MJ0367-RELATED"/>
    <property type="match status" value="1"/>
</dbReference>
<keyword evidence="7" id="KW-1185">Reference proteome</keyword>
<comment type="caution">
    <text evidence="6">The sequence shown here is derived from an EMBL/GenBank/DDBJ whole genome shotgun (WGS) entry which is preliminary data.</text>
</comment>
<evidence type="ECO:0000256" key="3">
    <source>
        <dbReference type="ARBA" id="ARBA00023125"/>
    </source>
</evidence>
<evidence type="ECO:0000256" key="2">
    <source>
        <dbReference type="ARBA" id="ARBA00022908"/>
    </source>
</evidence>
<evidence type="ECO:0000313" key="7">
    <source>
        <dbReference type="Proteomes" id="UP001595973"/>
    </source>
</evidence>
<dbReference type="InterPro" id="IPR050090">
    <property type="entry name" value="Tyrosine_recombinase_XerCD"/>
</dbReference>
<dbReference type="SUPFAM" id="SSF56349">
    <property type="entry name" value="DNA breaking-rejoining enzymes"/>
    <property type="match status" value="1"/>
</dbReference>
<keyword evidence="3" id="KW-0238">DNA-binding</keyword>
<dbReference type="Pfam" id="PF00589">
    <property type="entry name" value="Phage_integrase"/>
    <property type="match status" value="1"/>
</dbReference>
<name>A0ABV9KPP5_9RHOB</name>
<dbReference type="PROSITE" id="PS51898">
    <property type="entry name" value="TYR_RECOMBINASE"/>
    <property type="match status" value="1"/>
</dbReference>
<evidence type="ECO:0000256" key="1">
    <source>
        <dbReference type="ARBA" id="ARBA00008857"/>
    </source>
</evidence>
<keyword evidence="2" id="KW-0229">DNA integration</keyword>